<name>A0A1S1VCM4_9FIRM</name>
<dbReference type="RefSeq" id="WP_071061234.1">
    <property type="nucleotide sequence ID" value="NZ_MKIE01000001.1"/>
</dbReference>
<comment type="caution">
    <text evidence="1">The sequence shown here is derived from an EMBL/GenBank/DDBJ whole genome shotgun (WGS) entry which is preliminary data.</text>
</comment>
<dbReference type="Gene3D" id="3.40.190.10">
    <property type="entry name" value="Periplasmic binding protein-like II"/>
    <property type="match status" value="1"/>
</dbReference>
<evidence type="ECO:0000313" key="1">
    <source>
        <dbReference type="EMBL" id="OHW63539.1"/>
    </source>
</evidence>
<gene>
    <name evidence="1" type="ORF">EUAN_04030</name>
</gene>
<keyword evidence="2" id="KW-1185">Reference proteome</keyword>
<evidence type="ECO:0000313" key="2">
    <source>
        <dbReference type="Proteomes" id="UP000180254"/>
    </source>
</evidence>
<dbReference type="AlphaFoldDB" id="A0A1S1VCM4"/>
<dbReference type="Proteomes" id="UP000180254">
    <property type="component" value="Unassembled WGS sequence"/>
</dbReference>
<dbReference type="PROSITE" id="PS51257">
    <property type="entry name" value="PROKAR_LIPOPROTEIN"/>
    <property type="match status" value="1"/>
</dbReference>
<dbReference type="PANTHER" id="PTHR43649">
    <property type="entry name" value="ARABINOSE-BINDING PROTEIN-RELATED"/>
    <property type="match status" value="1"/>
</dbReference>
<organism evidence="1 2">
    <name type="scientific">Andreesenia angusta</name>
    <dbReference type="NCBI Taxonomy" id="39480"/>
    <lineage>
        <taxon>Bacteria</taxon>
        <taxon>Bacillati</taxon>
        <taxon>Bacillota</taxon>
        <taxon>Tissierellia</taxon>
        <taxon>Tissierellales</taxon>
        <taxon>Gottschalkiaceae</taxon>
        <taxon>Andreesenia</taxon>
    </lineage>
</organism>
<dbReference type="Pfam" id="PF13416">
    <property type="entry name" value="SBP_bac_8"/>
    <property type="match status" value="1"/>
</dbReference>
<dbReference type="InterPro" id="IPR006059">
    <property type="entry name" value="SBP"/>
</dbReference>
<sequence length="479" mass="54244">MKKHRYFIGVALIIATVLLMVTGCSSTDKEADLLDPDKPITVTVWHYYNGYIKEKFDTAVAEFNETVGMEKGIVIDAKSQADAEQLDIEVLNAANGSMGASLMPDIFAAYPESAFQVKNVKELVSLDEYFSEEELSEYREEFLEEGKIASDGKVYIMPVAKSTENLYVNKTLWDEFAEKNGFQPSDLQTWEGLVEVAEAYYKETGEGFFGINENVNYMIQSSVQLGGEMFDYSEDGTAEFALSKEIAKKIWQNYYVPYIKGHFVKTGRFSSDDVRTGTSIAYTGSTGGASYFPEEVTLDQGDVVPIEPMILPYPYFEDGKKYAVQRGAGMCIVKSDRAHEYASAEFLRWFTDTERNVNFAISTGYFPVKNEALKEEVLIEALESAEIASPAVKASIITTKEMLKDYSFYNSKPFEKSYEAKTILESHLIDRVRRDLELIKEREAEGQLREQIIESLSSDESFETWYSSLREQINKTIKK</sequence>
<protein>
    <recommendedName>
        <fullName evidence="3">Sn-glycerol-3-phosphate-binding periplasmic protein UgpB</fullName>
    </recommendedName>
</protein>
<dbReference type="STRING" id="39480.EUAN_04030"/>
<dbReference type="OrthoDB" id="9795467at2"/>
<evidence type="ECO:0008006" key="3">
    <source>
        <dbReference type="Google" id="ProtNLM"/>
    </source>
</evidence>
<dbReference type="EMBL" id="MKIE01000001">
    <property type="protein sequence ID" value="OHW63539.1"/>
    <property type="molecule type" value="Genomic_DNA"/>
</dbReference>
<accession>A0A1S1VCM4</accession>
<reference evidence="1 2" key="1">
    <citation type="submission" date="2016-09" db="EMBL/GenBank/DDBJ databases">
        <title>Genome sequence of Eubacterium angustum.</title>
        <authorList>
            <person name="Poehlein A."/>
            <person name="Daniel R."/>
        </authorList>
    </citation>
    <scope>NUCLEOTIDE SEQUENCE [LARGE SCALE GENOMIC DNA]</scope>
    <source>
        <strain evidence="1 2">DSM 1989</strain>
    </source>
</reference>
<proteinExistence type="predicted"/>
<dbReference type="PANTHER" id="PTHR43649:SF12">
    <property type="entry name" value="DIACETYLCHITOBIOSE BINDING PROTEIN DASA"/>
    <property type="match status" value="1"/>
</dbReference>
<dbReference type="SUPFAM" id="SSF53850">
    <property type="entry name" value="Periplasmic binding protein-like II"/>
    <property type="match status" value="1"/>
</dbReference>
<dbReference type="InterPro" id="IPR050490">
    <property type="entry name" value="Bact_solute-bd_prot1"/>
</dbReference>